<organism evidence="3 4">
    <name type="scientific">Eumeta variegata</name>
    <name type="common">Bagworm moth</name>
    <name type="synonym">Eumeta japonica</name>
    <dbReference type="NCBI Taxonomy" id="151549"/>
    <lineage>
        <taxon>Eukaryota</taxon>
        <taxon>Metazoa</taxon>
        <taxon>Ecdysozoa</taxon>
        <taxon>Arthropoda</taxon>
        <taxon>Hexapoda</taxon>
        <taxon>Insecta</taxon>
        <taxon>Pterygota</taxon>
        <taxon>Neoptera</taxon>
        <taxon>Endopterygota</taxon>
        <taxon>Lepidoptera</taxon>
        <taxon>Glossata</taxon>
        <taxon>Ditrysia</taxon>
        <taxon>Tineoidea</taxon>
        <taxon>Psychidae</taxon>
        <taxon>Oiketicinae</taxon>
        <taxon>Eumeta</taxon>
    </lineage>
</organism>
<sequence length="115" mass="12750">MDYYKRQQGGVIFLDAPGGTGKTFLINFILAEIRANKEIVRALASSGIVATLMDGNRRTHSRLKLPLNVADHEFSVCDITKSLACGQILKECKASIWDESTMAHRKSLKALNRTL</sequence>
<dbReference type="SUPFAM" id="SSF52540">
    <property type="entry name" value="P-loop containing nucleoside triphosphate hydrolases"/>
    <property type="match status" value="1"/>
</dbReference>
<comment type="catalytic activity">
    <reaction evidence="1">
        <text>ATP + H2O = ADP + phosphate + H(+)</text>
        <dbReference type="Rhea" id="RHEA:13065"/>
        <dbReference type="ChEBI" id="CHEBI:15377"/>
        <dbReference type="ChEBI" id="CHEBI:15378"/>
        <dbReference type="ChEBI" id="CHEBI:30616"/>
        <dbReference type="ChEBI" id="CHEBI:43474"/>
        <dbReference type="ChEBI" id="CHEBI:456216"/>
        <dbReference type="EC" id="5.6.2.3"/>
    </reaction>
</comment>
<evidence type="ECO:0000313" key="3">
    <source>
        <dbReference type="EMBL" id="GBP70531.1"/>
    </source>
</evidence>
<comment type="similarity">
    <text evidence="1">Belongs to the helicase family.</text>
</comment>
<keyword evidence="1" id="KW-0227">DNA damage</keyword>
<dbReference type="Gene3D" id="3.40.50.300">
    <property type="entry name" value="P-loop containing nucleotide triphosphate hydrolases"/>
    <property type="match status" value="1"/>
</dbReference>
<dbReference type="InterPro" id="IPR010285">
    <property type="entry name" value="DNA_helicase_pif1-like_DEAD"/>
</dbReference>
<dbReference type="OrthoDB" id="272985at2759"/>
<dbReference type="PANTHER" id="PTHR10492">
    <property type="match status" value="1"/>
</dbReference>
<comment type="cofactor">
    <cofactor evidence="1">
        <name>Mg(2+)</name>
        <dbReference type="ChEBI" id="CHEBI:18420"/>
    </cofactor>
</comment>
<protein>
    <recommendedName>
        <fullName evidence="1">ATP-dependent DNA helicase</fullName>
        <ecNumber evidence="1">5.6.2.3</ecNumber>
    </recommendedName>
</protein>
<evidence type="ECO:0000259" key="2">
    <source>
        <dbReference type="Pfam" id="PF05970"/>
    </source>
</evidence>
<name>A0A4C1Y2U4_EUMVA</name>
<keyword evidence="1" id="KW-0067">ATP-binding</keyword>
<dbReference type="EMBL" id="BGZK01001078">
    <property type="protein sequence ID" value="GBP70531.1"/>
    <property type="molecule type" value="Genomic_DNA"/>
</dbReference>
<dbReference type="GO" id="GO:0005524">
    <property type="term" value="F:ATP binding"/>
    <property type="evidence" value="ECO:0007669"/>
    <property type="project" value="UniProtKB-KW"/>
</dbReference>
<proteinExistence type="inferred from homology"/>
<keyword evidence="1" id="KW-0233">DNA recombination</keyword>
<dbReference type="InterPro" id="IPR027417">
    <property type="entry name" value="P-loop_NTPase"/>
</dbReference>
<evidence type="ECO:0000313" key="4">
    <source>
        <dbReference type="Proteomes" id="UP000299102"/>
    </source>
</evidence>
<reference evidence="3 4" key="1">
    <citation type="journal article" date="2019" name="Commun. Biol.">
        <title>The bagworm genome reveals a unique fibroin gene that provides high tensile strength.</title>
        <authorList>
            <person name="Kono N."/>
            <person name="Nakamura H."/>
            <person name="Ohtoshi R."/>
            <person name="Tomita M."/>
            <person name="Numata K."/>
            <person name="Arakawa K."/>
        </authorList>
    </citation>
    <scope>NUCLEOTIDE SEQUENCE [LARGE SCALE GENOMIC DNA]</scope>
</reference>
<dbReference type="GO" id="GO:0006281">
    <property type="term" value="P:DNA repair"/>
    <property type="evidence" value="ECO:0007669"/>
    <property type="project" value="UniProtKB-KW"/>
</dbReference>
<dbReference type="GO" id="GO:0006310">
    <property type="term" value="P:DNA recombination"/>
    <property type="evidence" value="ECO:0007669"/>
    <property type="project" value="UniProtKB-KW"/>
</dbReference>
<dbReference type="GO" id="GO:0016887">
    <property type="term" value="F:ATP hydrolysis activity"/>
    <property type="evidence" value="ECO:0007669"/>
    <property type="project" value="RHEA"/>
</dbReference>
<keyword evidence="1" id="KW-0378">Hydrolase</keyword>
<dbReference type="EC" id="5.6.2.3" evidence="1"/>
<keyword evidence="1 3" id="KW-0347">Helicase</keyword>
<dbReference type="GO" id="GO:0043139">
    <property type="term" value="F:5'-3' DNA helicase activity"/>
    <property type="evidence" value="ECO:0007669"/>
    <property type="project" value="UniProtKB-EC"/>
</dbReference>
<feature type="domain" description="DNA helicase Pif1-like DEAD-box helicase" evidence="2">
    <location>
        <begin position="6"/>
        <end position="115"/>
    </location>
</feature>
<dbReference type="Pfam" id="PF05970">
    <property type="entry name" value="PIF1"/>
    <property type="match status" value="1"/>
</dbReference>
<accession>A0A4C1Y2U4</accession>
<evidence type="ECO:0000256" key="1">
    <source>
        <dbReference type="RuleBase" id="RU363044"/>
    </source>
</evidence>
<gene>
    <name evidence="3" type="primary">pif1</name>
    <name evidence="3" type="ORF">EVAR_47914_1</name>
</gene>
<dbReference type="PANTHER" id="PTHR10492:SF57">
    <property type="entry name" value="ATP-DEPENDENT DNA HELICASE"/>
    <property type="match status" value="1"/>
</dbReference>
<comment type="caution">
    <text evidence="3">The sequence shown here is derived from an EMBL/GenBank/DDBJ whole genome shotgun (WGS) entry which is preliminary data.</text>
</comment>
<keyword evidence="4" id="KW-1185">Reference proteome</keyword>
<dbReference type="GO" id="GO:0000723">
    <property type="term" value="P:telomere maintenance"/>
    <property type="evidence" value="ECO:0007669"/>
    <property type="project" value="InterPro"/>
</dbReference>
<keyword evidence="1" id="KW-0234">DNA repair</keyword>
<dbReference type="Proteomes" id="UP000299102">
    <property type="component" value="Unassembled WGS sequence"/>
</dbReference>
<keyword evidence="1" id="KW-0547">Nucleotide-binding</keyword>
<dbReference type="AlphaFoldDB" id="A0A4C1Y2U4"/>